<protein>
    <submittedName>
        <fullName evidence="1">Str. FM013</fullName>
    </submittedName>
</protein>
<dbReference type="EMBL" id="HG793151">
    <property type="protein sequence ID" value="CRL26574.1"/>
    <property type="molecule type" value="Genomic_DNA"/>
</dbReference>
<evidence type="ECO:0000313" key="2">
    <source>
        <dbReference type="Proteomes" id="UP000053732"/>
    </source>
</evidence>
<name>A0A0G4PJN9_PENC3</name>
<evidence type="ECO:0000313" key="1">
    <source>
        <dbReference type="EMBL" id="CRL26574.1"/>
    </source>
</evidence>
<organism evidence="1 2">
    <name type="scientific">Penicillium camemberti (strain FM 013)</name>
    <dbReference type="NCBI Taxonomy" id="1429867"/>
    <lineage>
        <taxon>Eukaryota</taxon>
        <taxon>Fungi</taxon>
        <taxon>Dikarya</taxon>
        <taxon>Ascomycota</taxon>
        <taxon>Pezizomycotina</taxon>
        <taxon>Eurotiomycetes</taxon>
        <taxon>Eurotiomycetidae</taxon>
        <taxon>Eurotiales</taxon>
        <taxon>Aspergillaceae</taxon>
        <taxon>Penicillium</taxon>
    </lineage>
</organism>
<accession>A0A0G4PJN9</accession>
<sequence>MYFVISAWLMSTFMIWKCEKNKREVQALFDEMDSTFARLERQGRAIHEENDKRIQELEEQLQADANRSIISSVSNMCASAFGRSSDK</sequence>
<gene>
    <name evidence="1" type="ORF">PCAMFM013_S018g000268</name>
</gene>
<dbReference type="Proteomes" id="UP000053732">
    <property type="component" value="Unassembled WGS sequence"/>
</dbReference>
<keyword evidence="2" id="KW-1185">Reference proteome</keyword>
<reference evidence="1 2" key="1">
    <citation type="journal article" date="2014" name="Nat. Commun.">
        <title>Multiple recent horizontal transfers of a large genomic region in cheese making fungi.</title>
        <authorList>
            <person name="Cheeseman K."/>
            <person name="Ropars J."/>
            <person name="Renault P."/>
            <person name="Dupont J."/>
            <person name="Gouzy J."/>
            <person name="Branca A."/>
            <person name="Abraham A.L."/>
            <person name="Ceppi M."/>
            <person name="Conseiller E."/>
            <person name="Debuchy R."/>
            <person name="Malagnac F."/>
            <person name="Goarin A."/>
            <person name="Silar P."/>
            <person name="Lacoste S."/>
            <person name="Sallet E."/>
            <person name="Bensimon A."/>
            <person name="Giraud T."/>
            <person name="Brygoo Y."/>
        </authorList>
    </citation>
    <scope>NUCLEOTIDE SEQUENCE [LARGE SCALE GENOMIC DNA]</scope>
    <source>
        <strain evidence="2">FM 013</strain>
    </source>
</reference>
<proteinExistence type="predicted"/>
<dbReference type="AlphaFoldDB" id="A0A0G4PJN9"/>